<dbReference type="AlphaFoldDB" id="X8J0G6"/>
<feature type="transmembrane region" description="Helical" evidence="1">
    <location>
        <begin position="51"/>
        <end position="69"/>
    </location>
</feature>
<keyword evidence="1" id="KW-1133">Transmembrane helix</keyword>
<feature type="transmembrane region" description="Helical" evidence="1">
    <location>
        <begin position="20"/>
        <end position="39"/>
    </location>
</feature>
<gene>
    <name evidence="2" type="ORF">RSOL_071740</name>
</gene>
<comment type="caution">
    <text evidence="2">The sequence shown here is derived from an EMBL/GenBank/DDBJ whole genome shotgun (WGS) entry which is preliminary data.</text>
</comment>
<keyword evidence="1 2" id="KW-0812">Transmembrane</keyword>
<evidence type="ECO:0000313" key="3">
    <source>
        <dbReference type="Proteomes" id="UP000030108"/>
    </source>
</evidence>
<reference evidence="3" key="1">
    <citation type="journal article" date="2014" name="Genome Announc.">
        <title>Draft genome sequence of the plant-pathogenic soil fungus Rhizoctonia solani anastomosis group 3 strain Rhs1AP.</title>
        <authorList>
            <person name="Cubeta M.A."/>
            <person name="Thomas E."/>
            <person name="Dean R.A."/>
            <person name="Jabaji S."/>
            <person name="Neate S.M."/>
            <person name="Tavantzis S."/>
            <person name="Toda T."/>
            <person name="Vilgalys R."/>
            <person name="Bharathan N."/>
            <person name="Fedorova-Abrams N."/>
            <person name="Pakala S.B."/>
            <person name="Pakala S.M."/>
            <person name="Zafar N."/>
            <person name="Joardar V."/>
            <person name="Losada L."/>
            <person name="Nierman W.C."/>
        </authorList>
    </citation>
    <scope>NUCLEOTIDE SEQUENCE [LARGE SCALE GENOMIC DNA]</scope>
    <source>
        <strain evidence="3">AG-3</strain>
    </source>
</reference>
<sequence length="130" mass="14015">MGKCAYAAEQRSLVERPVASTVPVVFTAFLVLLVQSLSLVPNGSIEGIQRIVSIIWALVSFGGIVNQLAPALQTDQVIPEGAARSLDKLQRVHVMDPISPIIPPDASEECLHNIQCFSLLNEGYISQVCC</sequence>
<organism evidence="2 3">
    <name type="scientific">Rhizoctonia solani AG-3 Rhs1AP</name>
    <dbReference type="NCBI Taxonomy" id="1086054"/>
    <lineage>
        <taxon>Eukaryota</taxon>
        <taxon>Fungi</taxon>
        <taxon>Dikarya</taxon>
        <taxon>Basidiomycota</taxon>
        <taxon>Agaricomycotina</taxon>
        <taxon>Agaricomycetes</taxon>
        <taxon>Cantharellales</taxon>
        <taxon>Ceratobasidiaceae</taxon>
        <taxon>Rhizoctonia</taxon>
    </lineage>
</organism>
<dbReference type="OrthoDB" id="10447927at2759"/>
<protein>
    <submittedName>
        <fullName evidence="2">Transmembrane protein, putative</fullName>
    </submittedName>
</protein>
<evidence type="ECO:0000256" key="1">
    <source>
        <dbReference type="SAM" id="Phobius"/>
    </source>
</evidence>
<dbReference type="Proteomes" id="UP000030108">
    <property type="component" value="Unassembled WGS sequence"/>
</dbReference>
<name>X8J0G6_9AGAM</name>
<evidence type="ECO:0000313" key="2">
    <source>
        <dbReference type="EMBL" id="EUC54756.1"/>
    </source>
</evidence>
<dbReference type="EMBL" id="JATN01000322">
    <property type="protein sequence ID" value="EUC54756.1"/>
    <property type="molecule type" value="Genomic_DNA"/>
</dbReference>
<proteinExistence type="predicted"/>
<keyword evidence="1" id="KW-0472">Membrane</keyword>
<accession>X8J0G6</accession>